<dbReference type="Pfam" id="PF01743">
    <property type="entry name" value="PolyA_pol"/>
    <property type="match status" value="1"/>
</dbReference>
<dbReference type="AlphaFoldDB" id="A0A5R8KBD4"/>
<dbReference type="GO" id="GO:0016779">
    <property type="term" value="F:nucleotidyltransferase activity"/>
    <property type="evidence" value="ECO:0007669"/>
    <property type="project" value="InterPro"/>
</dbReference>
<feature type="domain" description="Poly A polymerase head" evidence="3">
    <location>
        <begin position="126"/>
        <end position="250"/>
    </location>
</feature>
<dbReference type="PANTHER" id="PTHR43051:SF1">
    <property type="entry name" value="POLYNUCLEOTIDE ADENYLYLTRANSFERASE FAMILY PROTEIN"/>
    <property type="match status" value="1"/>
</dbReference>
<dbReference type="Proteomes" id="UP000306196">
    <property type="component" value="Unassembled WGS sequence"/>
</dbReference>
<accession>A0A5R8KBD4</accession>
<evidence type="ECO:0000313" key="4">
    <source>
        <dbReference type="EMBL" id="TLD68859.1"/>
    </source>
</evidence>
<dbReference type="GO" id="GO:0006396">
    <property type="term" value="P:RNA processing"/>
    <property type="evidence" value="ECO:0007669"/>
    <property type="project" value="InterPro"/>
</dbReference>
<comment type="similarity">
    <text evidence="2">Belongs to the tRNA nucleotidyltransferase/poly(A) polymerase family.</text>
</comment>
<dbReference type="InterPro" id="IPR002646">
    <property type="entry name" value="PolA_pol_head_dom"/>
</dbReference>
<keyword evidence="2" id="KW-0694">RNA-binding</keyword>
<organism evidence="4 5">
    <name type="scientific">Phragmitibacter flavus</name>
    <dbReference type="NCBI Taxonomy" id="2576071"/>
    <lineage>
        <taxon>Bacteria</taxon>
        <taxon>Pseudomonadati</taxon>
        <taxon>Verrucomicrobiota</taxon>
        <taxon>Verrucomicrobiia</taxon>
        <taxon>Verrucomicrobiales</taxon>
        <taxon>Verrucomicrobiaceae</taxon>
        <taxon>Phragmitibacter</taxon>
    </lineage>
</organism>
<dbReference type="PANTHER" id="PTHR43051">
    <property type="entry name" value="POLYNUCLEOTIDE ADENYLYLTRANSFERASE FAMILY PROTEIN"/>
    <property type="match status" value="1"/>
</dbReference>
<dbReference type="RefSeq" id="WP_138088176.1">
    <property type="nucleotide sequence ID" value="NZ_VAUV01000018.1"/>
</dbReference>
<gene>
    <name evidence="4" type="ORF">FEM03_20510</name>
</gene>
<sequence length="355" mass="39887">MSRDQKSARDLKLPPCPLPRPGDEVIWYTDSVPHRGKLEGHGTKGRPHVRSELQHSFVLDSFDVVRLQDTAHRRGPAWEHLPDGGRIFCATASEQQLFGVLLARPVPPGPRYAELITEIWSRGFEIFVVGGTVRDVLAGKETHDVDLVTTMPLNSASRLLKAMYRSDPQISDKNGYVRLGGVPRLGDPFIDLKMFSLAAPGTENAIFGADFCSDVGHRDFSCNAIYYDPINAVLIDPSGRGIEDAKESRLCLVCDQASRRPKQRAQIVIRFLKFKMRGFEATVETIETITKDYLPDLAAMDGSERLRYLKAQVINKCAPGDRQAKLEQFRICMIEFGAEREWVKFFQPLVKDILS</sequence>
<name>A0A5R8KBD4_9BACT</name>
<comment type="caution">
    <text evidence="4">The sequence shown here is derived from an EMBL/GenBank/DDBJ whole genome shotgun (WGS) entry which is preliminary data.</text>
</comment>
<dbReference type="OrthoDB" id="9805698at2"/>
<evidence type="ECO:0000313" key="5">
    <source>
        <dbReference type="Proteomes" id="UP000306196"/>
    </source>
</evidence>
<keyword evidence="1 2" id="KW-0808">Transferase</keyword>
<dbReference type="GO" id="GO:0003723">
    <property type="term" value="F:RNA binding"/>
    <property type="evidence" value="ECO:0007669"/>
    <property type="project" value="UniProtKB-KW"/>
</dbReference>
<evidence type="ECO:0000256" key="2">
    <source>
        <dbReference type="RuleBase" id="RU003953"/>
    </source>
</evidence>
<keyword evidence="5" id="KW-1185">Reference proteome</keyword>
<dbReference type="EMBL" id="VAUV01000018">
    <property type="protein sequence ID" value="TLD68859.1"/>
    <property type="molecule type" value="Genomic_DNA"/>
</dbReference>
<dbReference type="InterPro" id="IPR043519">
    <property type="entry name" value="NT_sf"/>
</dbReference>
<dbReference type="SUPFAM" id="SSF81301">
    <property type="entry name" value="Nucleotidyltransferase"/>
    <property type="match status" value="1"/>
</dbReference>
<evidence type="ECO:0000256" key="1">
    <source>
        <dbReference type="ARBA" id="ARBA00022679"/>
    </source>
</evidence>
<protein>
    <submittedName>
        <fullName evidence="4">CCA tRNA nucleotidyltransferase</fullName>
    </submittedName>
</protein>
<reference evidence="4 5" key="1">
    <citation type="submission" date="2019-05" db="EMBL/GenBank/DDBJ databases">
        <title>Verrucobacter flavum gen. nov., sp. nov. a new member of the family Verrucomicrobiaceae.</title>
        <authorList>
            <person name="Szuroczki S."/>
            <person name="Abbaszade G."/>
            <person name="Szabo A."/>
            <person name="Felfoldi T."/>
            <person name="Schumann P."/>
            <person name="Boka K."/>
            <person name="Keki Z."/>
            <person name="Toumi M."/>
            <person name="Toth E."/>
        </authorList>
    </citation>
    <scope>NUCLEOTIDE SEQUENCE [LARGE SCALE GENOMIC DNA]</scope>
    <source>
        <strain evidence="4 5">MG-N-17</strain>
    </source>
</reference>
<proteinExistence type="inferred from homology"/>
<dbReference type="Gene3D" id="3.30.460.10">
    <property type="entry name" value="Beta Polymerase, domain 2"/>
    <property type="match status" value="1"/>
</dbReference>
<dbReference type="InterPro" id="IPR052191">
    <property type="entry name" value="tRNA_ntf/polyA_polymerase_I"/>
</dbReference>
<evidence type="ECO:0000259" key="3">
    <source>
        <dbReference type="Pfam" id="PF01743"/>
    </source>
</evidence>